<dbReference type="FunCoup" id="A0A0D2JCI7">
    <property type="interactions" value="392"/>
</dbReference>
<feature type="binding site" evidence="2">
    <location>
        <position position="54"/>
    </location>
    <ligand>
        <name>Mg(2+)</name>
        <dbReference type="ChEBI" id="CHEBI:18420"/>
        <label>1</label>
    </ligand>
</feature>
<evidence type="ECO:0000313" key="6">
    <source>
        <dbReference type="Proteomes" id="UP000032233"/>
    </source>
</evidence>
<keyword evidence="2" id="KW-0460">Magnesium</keyword>
<dbReference type="Gene3D" id="3.30.1330.10">
    <property type="entry name" value="PurM-like, N-terminal domain"/>
    <property type="match status" value="1"/>
</dbReference>
<evidence type="ECO:0000259" key="3">
    <source>
        <dbReference type="Pfam" id="PF00586"/>
    </source>
</evidence>
<dbReference type="Pfam" id="PF02769">
    <property type="entry name" value="AIRS_C"/>
    <property type="match status" value="1"/>
</dbReference>
<comment type="caution">
    <text evidence="5">The sequence shown here is derived from an EMBL/GenBank/DDBJ whole genome shotgun (WGS) entry which is preliminary data.</text>
</comment>
<dbReference type="NCBIfam" id="TIGR01379">
    <property type="entry name" value="thiL"/>
    <property type="match status" value="1"/>
</dbReference>
<dbReference type="CDD" id="cd02194">
    <property type="entry name" value="ThiL"/>
    <property type="match status" value="1"/>
</dbReference>
<dbReference type="UniPathway" id="UPA00060">
    <property type="reaction ID" value="UER00142"/>
</dbReference>
<keyword evidence="2" id="KW-0067">ATP-binding</keyword>
<feature type="binding site" evidence="2">
    <location>
        <position position="277"/>
    </location>
    <ligand>
        <name>substrate</name>
    </ligand>
</feature>
<keyword evidence="2" id="KW-0547">Nucleotide-binding</keyword>
<dbReference type="GO" id="GO:0009229">
    <property type="term" value="P:thiamine diphosphate biosynthetic process"/>
    <property type="evidence" value="ECO:0007669"/>
    <property type="project" value="UniProtKB-UniRule"/>
</dbReference>
<comment type="caution">
    <text evidence="2">Lacks conserved residue(s) required for the propagation of feature annotation.</text>
</comment>
<evidence type="ECO:0000256" key="1">
    <source>
        <dbReference type="ARBA" id="ARBA00022977"/>
    </source>
</evidence>
<comment type="miscellaneous">
    <text evidence="2">Reaction mechanism of ThiL seems to utilize a direct, inline transfer of the gamma-phosphate of ATP to TMP rather than a phosphorylated enzyme intermediate.</text>
</comment>
<accession>A0A0D2JCI7</accession>
<dbReference type="PANTHER" id="PTHR30270:SF0">
    <property type="entry name" value="THIAMINE-MONOPHOSPHATE KINASE"/>
    <property type="match status" value="1"/>
</dbReference>
<reference evidence="5 6" key="1">
    <citation type="submission" date="2013-11" db="EMBL/GenBank/DDBJ databases">
        <title>Metagenomic analysis of a methanogenic consortium involved in long chain n-alkane degradation.</title>
        <authorList>
            <person name="Davidova I.A."/>
            <person name="Callaghan A.V."/>
            <person name="Wawrik B."/>
            <person name="Pruitt S."/>
            <person name="Marks C."/>
            <person name="Duncan K.E."/>
            <person name="Suflita J.M."/>
        </authorList>
    </citation>
    <scope>NUCLEOTIDE SEQUENCE [LARGE SCALE GENOMIC DNA]</scope>
    <source>
        <strain evidence="5 6">SPR</strain>
    </source>
</reference>
<feature type="binding site" evidence="2">
    <location>
        <position position="39"/>
    </location>
    <ligand>
        <name>Mg(2+)</name>
        <dbReference type="ChEBI" id="CHEBI:18420"/>
        <label>3</label>
    </ligand>
</feature>
<comment type="function">
    <text evidence="2">Catalyzes the ATP-dependent phosphorylation of thiamine-monophosphate (TMP) to form thiamine-pyrophosphate (TPP), the active form of vitamin B1.</text>
</comment>
<dbReference type="STRING" id="1429043.X474_00650"/>
<gene>
    <name evidence="2" type="primary">thiL</name>
    <name evidence="5" type="ORF">X474_00650</name>
</gene>
<feature type="binding site" evidence="2">
    <location>
        <position position="55"/>
    </location>
    <ligand>
        <name>Mg(2+)</name>
        <dbReference type="ChEBI" id="CHEBI:18420"/>
        <label>2</label>
    </ligand>
</feature>
<dbReference type="InterPro" id="IPR010918">
    <property type="entry name" value="PurM-like_C_dom"/>
</dbReference>
<dbReference type="SUPFAM" id="SSF55326">
    <property type="entry name" value="PurM N-terminal domain-like"/>
    <property type="match status" value="1"/>
</dbReference>
<dbReference type="HAMAP" id="MF_02128">
    <property type="entry name" value="TMP_kinase"/>
    <property type="match status" value="1"/>
</dbReference>
<feature type="binding site" evidence="2">
    <location>
        <position position="55"/>
    </location>
    <ligand>
        <name>Mg(2+)</name>
        <dbReference type="ChEBI" id="CHEBI:18420"/>
        <label>1</label>
    </ligand>
</feature>
<comment type="pathway">
    <text evidence="2">Cofactor biosynthesis; thiamine diphosphate biosynthesis; thiamine diphosphate from thiamine phosphate: step 1/1.</text>
</comment>
<evidence type="ECO:0000313" key="5">
    <source>
        <dbReference type="EMBL" id="KIX15854.1"/>
    </source>
</evidence>
<protein>
    <recommendedName>
        <fullName evidence="2">Thiamine-monophosphate kinase</fullName>
        <shortName evidence="2">TMP kinase</shortName>
        <shortName evidence="2">Thiamine-phosphate kinase</shortName>
        <ecNumber evidence="2">2.7.4.16</ecNumber>
    </recommendedName>
</protein>
<feature type="binding site" evidence="2">
    <location>
        <position position="132"/>
    </location>
    <ligand>
        <name>Mg(2+)</name>
        <dbReference type="ChEBI" id="CHEBI:18420"/>
        <label>1</label>
    </ligand>
</feature>
<dbReference type="InterPro" id="IPR036921">
    <property type="entry name" value="PurM-like_N_sf"/>
</dbReference>
<dbReference type="InParanoid" id="A0A0D2JCI7"/>
<dbReference type="OrthoDB" id="9802811at2"/>
<keyword evidence="1 2" id="KW-0784">Thiamine biosynthesis</keyword>
<dbReference type="PATRIC" id="fig|1429043.3.peg.133"/>
<dbReference type="InterPro" id="IPR006283">
    <property type="entry name" value="ThiL-like"/>
</dbReference>
<dbReference type="GO" id="GO:0000287">
    <property type="term" value="F:magnesium ion binding"/>
    <property type="evidence" value="ECO:0007669"/>
    <property type="project" value="UniProtKB-UniRule"/>
</dbReference>
<feature type="binding site" evidence="2">
    <location>
        <position position="227"/>
    </location>
    <ligand>
        <name>Mg(2+)</name>
        <dbReference type="ChEBI" id="CHEBI:18420"/>
        <label>5</label>
    </ligand>
</feature>
<dbReference type="EC" id="2.7.4.16" evidence="2"/>
<proteinExistence type="inferred from homology"/>
<evidence type="ECO:0000259" key="4">
    <source>
        <dbReference type="Pfam" id="PF02769"/>
    </source>
</evidence>
<dbReference type="GO" id="GO:0005524">
    <property type="term" value="F:ATP binding"/>
    <property type="evidence" value="ECO:0007669"/>
    <property type="project" value="UniProtKB-UniRule"/>
</dbReference>
<feature type="domain" description="PurM-like N-terminal" evidence="3">
    <location>
        <begin position="37"/>
        <end position="148"/>
    </location>
</feature>
<dbReference type="PIRSF" id="PIRSF005303">
    <property type="entry name" value="Thiam_monoph_kin"/>
    <property type="match status" value="1"/>
</dbReference>
<comment type="similarity">
    <text evidence="2">Belongs to the thiamine-monophosphate kinase family.</text>
</comment>
<feature type="binding site" evidence="2">
    <location>
        <position position="84"/>
    </location>
    <ligand>
        <name>Mg(2+)</name>
        <dbReference type="ChEBI" id="CHEBI:18420"/>
        <label>2</label>
    </ligand>
</feature>
<keyword evidence="6" id="KW-1185">Reference proteome</keyword>
<dbReference type="GO" id="GO:0009228">
    <property type="term" value="P:thiamine biosynthetic process"/>
    <property type="evidence" value="ECO:0007669"/>
    <property type="project" value="UniProtKB-KW"/>
</dbReference>
<dbReference type="RefSeq" id="WP_052514690.1">
    <property type="nucleotide sequence ID" value="NZ_AZAC01000001.1"/>
</dbReference>
<sequence length="343" mass="35987">MALSNSNTSETLTEEQIIAMVGAASAKQAPGLSMGIGDDAAVLEPGLGKACVTTDLLVEKVHFDLAYITPHDLGLRAMAANLSDLGAMGAKPAFAFLSLGLPKSPARKFVQELLQGLNRLGQDHGLILAGGDTVRSPMVTLNICLIGYCKGYEPILRATAQKGDAICVSGNLGASRAGLFWLQNGGSPHDSTAQKAIAAHLRPLPRVNLGLTLAQNGLVNSMMDISDGLATDLARLCRASGVGASVWSDHIPMAQITRGLAAQAAQDPLDWALTGGEDFELLFTCPPGNLVEIKEKAQKAEPGLAITQVGEITQENGVFLELPQGETREISLTGFDHFKQEPA</sequence>
<feature type="binding site" evidence="2">
    <location>
        <position position="39"/>
    </location>
    <ligand>
        <name>Mg(2+)</name>
        <dbReference type="ChEBI" id="CHEBI:18420"/>
        <label>4</label>
    </ligand>
</feature>
<dbReference type="Gene3D" id="3.90.650.10">
    <property type="entry name" value="PurM-like C-terminal domain"/>
    <property type="match status" value="1"/>
</dbReference>
<feature type="binding site" evidence="2">
    <location>
        <position position="157"/>
    </location>
    <ligand>
        <name>ATP</name>
        <dbReference type="ChEBI" id="CHEBI:30616"/>
    </ligand>
</feature>
<feature type="binding site" evidence="2">
    <location>
        <position position="84"/>
    </location>
    <ligand>
        <name>Mg(2+)</name>
        <dbReference type="ChEBI" id="CHEBI:18420"/>
        <label>4</label>
    </ligand>
</feature>
<feature type="binding site" evidence="2">
    <location>
        <position position="53"/>
    </location>
    <ligand>
        <name>Mg(2+)</name>
        <dbReference type="ChEBI" id="CHEBI:18420"/>
        <label>4</label>
    </ligand>
</feature>
<dbReference type="InterPro" id="IPR036676">
    <property type="entry name" value="PurM-like_C_sf"/>
</dbReference>
<dbReference type="Proteomes" id="UP000032233">
    <property type="component" value="Unassembled WGS sequence"/>
</dbReference>
<feature type="binding site" evidence="2">
    <location>
        <position position="62"/>
    </location>
    <ligand>
        <name>substrate</name>
    </ligand>
</feature>
<keyword evidence="2 5" id="KW-0418">Kinase</keyword>
<dbReference type="PANTHER" id="PTHR30270">
    <property type="entry name" value="THIAMINE-MONOPHOSPHATE KINASE"/>
    <property type="match status" value="1"/>
</dbReference>
<dbReference type="AlphaFoldDB" id="A0A0D2JCI7"/>
<name>A0A0D2JCI7_9BACT</name>
<feature type="binding site" evidence="2">
    <location>
        <begin position="131"/>
        <end position="132"/>
    </location>
    <ligand>
        <name>ATP</name>
        <dbReference type="ChEBI" id="CHEBI:30616"/>
    </ligand>
</feature>
<feature type="binding site" evidence="2">
    <location>
        <position position="335"/>
    </location>
    <ligand>
        <name>substrate</name>
    </ligand>
</feature>
<feature type="binding site" evidence="2">
    <location>
        <position position="84"/>
    </location>
    <ligand>
        <name>Mg(2+)</name>
        <dbReference type="ChEBI" id="CHEBI:18420"/>
        <label>3</label>
    </ligand>
</feature>
<feature type="binding site" evidence="2">
    <location>
        <position position="226"/>
    </location>
    <ligand>
        <name>ATP</name>
        <dbReference type="ChEBI" id="CHEBI:30616"/>
    </ligand>
</feature>
<feature type="domain" description="PurM-like C-terminal" evidence="4">
    <location>
        <begin position="161"/>
        <end position="320"/>
    </location>
</feature>
<keyword evidence="2" id="KW-0808">Transferase</keyword>
<keyword evidence="2" id="KW-0479">Metal-binding</keyword>
<dbReference type="GO" id="GO:0009030">
    <property type="term" value="F:thiamine-phosphate kinase activity"/>
    <property type="evidence" value="ECO:0007669"/>
    <property type="project" value="UniProtKB-UniRule"/>
</dbReference>
<dbReference type="SUPFAM" id="SSF56042">
    <property type="entry name" value="PurM C-terminal domain-like"/>
    <property type="match status" value="1"/>
</dbReference>
<dbReference type="EMBL" id="AZAC01000001">
    <property type="protein sequence ID" value="KIX15854.1"/>
    <property type="molecule type" value="Genomic_DNA"/>
</dbReference>
<organism evidence="5 6">
    <name type="scientific">Dethiosulfatarculus sandiegensis</name>
    <dbReference type="NCBI Taxonomy" id="1429043"/>
    <lineage>
        <taxon>Bacteria</taxon>
        <taxon>Pseudomonadati</taxon>
        <taxon>Thermodesulfobacteriota</taxon>
        <taxon>Desulfarculia</taxon>
        <taxon>Desulfarculales</taxon>
        <taxon>Desulfarculaceae</taxon>
        <taxon>Dethiosulfatarculus</taxon>
    </lineage>
</organism>
<feature type="binding site" evidence="2">
    <location>
        <position position="224"/>
    </location>
    <ligand>
        <name>Mg(2+)</name>
        <dbReference type="ChEBI" id="CHEBI:18420"/>
        <label>3</label>
    </ligand>
</feature>
<evidence type="ECO:0000256" key="2">
    <source>
        <dbReference type="HAMAP-Rule" id="MF_02128"/>
    </source>
</evidence>
<dbReference type="InterPro" id="IPR016188">
    <property type="entry name" value="PurM-like_N"/>
</dbReference>
<dbReference type="Pfam" id="PF00586">
    <property type="entry name" value="AIRS"/>
    <property type="match status" value="1"/>
</dbReference>
<comment type="catalytic activity">
    <reaction evidence="2">
        <text>thiamine phosphate + ATP = thiamine diphosphate + ADP</text>
        <dbReference type="Rhea" id="RHEA:15913"/>
        <dbReference type="ChEBI" id="CHEBI:30616"/>
        <dbReference type="ChEBI" id="CHEBI:37575"/>
        <dbReference type="ChEBI" id="CHEBI:58937"/>
        <dbReference type="ChEBI" id="CHEBI:456216"/>
        <dbReference type="EC" id="2.7.4.16"/>
    </reaction>
</comment>